<dbReference type="Gene3D" id="3.30.70.3290">
    <property type="match status" value="1"/>
</dbReference>
<dbReference type="Gene3D" id="3.40.366.10">
    <property type="entry name" value="Malonyl-Coenzyme A Acyl Carrier Protein, domain 2"/>
    <property type="match status" value="1"/>
</dbReference>
<dbReference type="GO" id="GO:0006633">
    <property type="term" value="P:fatty acid biosynthetic process"/>
    <property type="evidence" value="ECO:0007669"/>
    <property type="project" value="TreeGrafter"/>
</dbReference>
<evidence type="ECO:0000259" key="2">
    <source>
        <dbReference type="PROSITE" id="PS52004"/>
    </source>
</evidence>
<organism evidence="3">
    <name type="scientific">marine sediment metagenome</name>
    <dbReference type="NCBI Taxonomy" id="412755"/>
    <lineage>
        <taxon>unclassified sequences</taxon>
        <taxon>metagenomes</taxon>
        <taxon>ecological metagenomes</taxon>
    </lineage>
</organism>
<feature type="non-terminal residue" evidence="3">
    <location>
        <position position="262"/>
    </location>
</feature>
<dbReference type="InterPro" id="IPR050091">
    <property type="entry name" value="PKS_NRPS_Biosynth_Enz"/>
</dbReference>
<dbReference type="CDD" id="cd00833">
    <property type="entry name" value="PKS"/>
    <property type="match status" value="1"/>
</dbReference>
<evidence type="ECO:0000256" key="1">
    <source>
        <dbReference type="ARBA" id="ARBA00022679"/>
    </source>
</evidence>
<dbReference type="InterPro" id="IPR016039">
    <property type="entry name" value="Thiolase-like"/>
</dbReference>
<name>X0W022_9ZZZZ</name>
<dbReference type="GO" id="GO:0004312">
    <property type="term" value="F:fatty acid synthase activity"/>
    <property type="evidence" value="ECO:0007669"/>
    <property type="project" value="TreeGrafter"/>
</dbReference>
<keyword evidence="1" id="KW-0808">Transferase</keyword>
<dbReference type="PANTHER" id="PTHR43775:SF51">
    <property type="entry name" value="INACTIVE PHENOLPHTHIOCEROL SYNTHESIS POLYKETIDE SYNTHASE TYPE I PKS1-RELATED"/>
    <property type="match status" value="1"/>
</dbReference>
<dbReference type="SMART" id="SM00825">
    <property type="entry name" value="PKS_KS"/>
    <property type="match status" value="1"/>
</dbReference>
<dbReference type="EMBL" id="BARS01031311">
    <property type="protein sequence ID" value="GAG16707.1"/>
    <property type="molecule type" value="Genomic_DNA"/>
</dbReference>
<dbReference type="Pfam" id="PF02801">
    <property type="entry name" value="Ketoacyl-synt_C"/>
    <property type="match status" value="1"/>
</dbReference>
<dbReference type="InterPro" id="IPR014031">
    <property type="entry name" value="Ketoacyl_synth_C"/>
</dbReference>
<reference evidence="3" key="1">
    <citation type="journal article" date="2014" name="Front. Microbiol.">
        <title>High frequency of phylogenetically diverse reductive dehalogenase-homologous genes in deep subseafloor sedimentary metagenomes.</title>
        <authorList>
            <person name="Kawai M."/>
            <person name="Futagami T."/>
            <person name="Toyoda A."/>
            <person name="Takaki Y."/>
            <person name="Nishi S."/>
            <person name="Hori S."/>
            <person name="Arai W."/>
            <person name="Tsubouchi T."/>
            <person name="Morono Y."/>
            <person name="Uchiyama I."/>
            <person name="Ito T."/>
            <person name="Fujiyama A."/>
            <person name="Inagaki F."/>
            <person name="Takami H."/>
        </authorList>
    </citation>
    <scope>NUCLEOTIDE SEQUENCE</scope>
    <source>
        <strain evidence="3">Expedition CK06-06</strain>
    </source>
</reference>
<dbReference type="InterPro" id="IPR020841">
    <property type="entry name" value="PKS_Beta-ketoAc_synthase_dom"/>
</dbReference>
<dbReference type="InterPro" id="IPR016035">
    <property type="entry name" value="Acyl_Trfase/lysoPLipase"/>
</dbReference>
<proteinExistence type="predicted"/>
<dbReference type="SUPFAM" id="SSF53901">
    <property type="entry name" value="Thiolase-like"/>
    <property type="match status" value="1"/>
</dbReference>
<dbReference type="AlphaFoldDB" id="X0W022"/>
<dbReference type="InterPro" id="IPR001227">
    <property type="entry name" value="Ac_transferase_dom_sf"/>
</dbReference>
<dbReference type="SUPFAM" id="SSF52151">
    <property type="entry name" value="FabD/lysophospholipase-like"/>
    <property type="match status" value="1"/>
</dbReference>
<dbReference type="PROSITE" id="PS52004">
    <property type="entry name" value="KS3_2"/>
    <property type="match status" value="1"/>
</dbReference>
<feature type="domain" description="Ketosynthase family 3 (KS3)" evidence="2">
    <location>
        <begin position="1"/>
        <end position="126"/>
    </location>
</feature>
<dbReference type="PANTHER" id="PTHR43775">
    <property type="entry name" value="FATTY ACID SYNTHASE"/>
    <property type="match status" value="1"/>
</dbReference>
<accession>X0W022</accession>
<protein>
    <recommendedName>
        <fullName evidence="2">Ketosynthase family 3 (KS3) domain-containing protein</fullName>
    </recommendedName>
</protein>
<dbReference type="InterPro" id="IPR014043">
    <property type="entry name" value="Acyl_transferase_dom"/>
</dbReference>
<evidence type="ECO:0000313" key="3">
    <source>
        <dbReference type="EMBL" id="GAG16707.1"/>
    </source>
</evidence>
<gene>
    <name evidence="3" type="ORF">S01H1_48743</name>
</gene>
<dbReference type="Gene3D" id="3.40.47.10">
    <property type="match status" value="1"/>
</dbReference>
<dbReference type="Pfam" id="PF00698">
    <property type="entry name" value="Acyl_transf_1"/>
    <property type="match status" value="1"/>
</dbReference>
<sequence>TISYIETHGTATALGDIVEVEALKQAFRSQTKKKRFCAIGSIKGNVGHLDSAAGVAGLIKTALALRRKKLPPSINFAEPNPEIDFDDSPFYVNANLCEWKPGKTPRRAGVSSLGVGGTNAHVIIEEAPFVKASGESRSWQLLLVSAKTSTALNTMTTNLVDHLKKHPETNLADVAYTLQVGRKAFNHRRITVCETLQDALSILETLDPKRVITSSQEPIDRQIVFMFSGQGSQYVNMGLQLYRTESQFQKQIDRCSEILEPH</sequence>
<dbReference type="Pfam" id="PF22621">
    <property type="entry name" value="CurL-like_PKS_C"/>
    <property type="match status" value="1"/>
</dbReference>
<feature type="non-terminal residue" evidence="3">
    <location>
        <position position="1"/>
    </location>
</feature>
<comment type="caution">
    <text evidence="3">The sequence shown here is derived from an EMBL/GenBank/DDBJ whole genome shotgun (WGS) entry which is preliminary data.</text>
</comment>